<feature type="compositionally biased region" description="Basic and acidic residues" evidence="1">
    <location>
        <begin position="348"/>
        <end position="358"/>
    </location>
</feature>
<feature type="compositionally biased region" description="Basic and acidic residues" evidence="1">
    <location>
        <begin position="58"/>
        <end position="72"/>
    </location>
</feature>
<feature type="compositionally biased region" description="Acidic residues" evidence="1">
    <location>
        <begin position="139"/>
        <end position="148"/>
    </location>
</feature>
<feature type="region of interest" description="Disordered" evidence="1">
    <location>
        <begin position="262"/>
        <end position="285"/>
    </location>
</feature>
<comment type="caution">
    <text evidence="3">The sequence shown here is derived from an EMBL/GenBank/DDBJ whole genome shotgun (WGS) entry which is preliminary data.</text>
</comment>
<dbReference type="GO" id="GO:0005730">
    <property type="term" value="C:nucleolus"/>
    <property type="evidence" value="ECO:0007669"/>
    <property type="project" value="TreeGrafter"/>
</dbReference>
<feature type="compositionally biased region" description="Gly residues" evidence="1">
    <location>
        <begin position="683"/>
        <end position="694"/>
    </location>
</feature>
<dbReference type="AlphaFoldDB" id="A0A4D9CX50"/>
<dbReference type="Pfam" id="PF13339">
    <property type="entry name" value="AATF-Che1"/>
    <property type="match status" value="1"/>
</dbReference>
<dbReference type="EMBL" id="SDOX01000021">
    <property type="protein sequence ID" value="TFJ83862.1"/>
    <property type="molecule type" value="Genomic_DNA"/>
</dbReference>
<dbReference type="InterPro" id="IPR025160">
    <property type="entry name" value="AATF"/>
</dbReference>
<evidence type="ECO:0000313" key="3">
    <source>
        <dbReference type="EMBL" id="TFJ83862.1"/>
    </source>
</evidence>
<dbReference type="PANTHER" id="PTHR15565">
    <property type="entry name" value="AATF PROTEIN APOPTOSIS ANTAGONIZING TRANSCRIPTION FACTOR"/>
    <property type="match status" value="1"/>
</dbReference>
<protein>
    <recommendedName>
        <fullName evidence="2">AATF leucine zipper-containing domain-containing protein</fullName>
    </recommendedName>
</protein>
<feature type="compositionally biased region" description="Basic and acidic residues" evidence="1">
    <location>
        <begin position="695"/>
        <end position="717"/>
    </location>
</feature>
<keyword evidence="4" id="KW-1185">Reference proteome</keyword>
<dbReference type="Proteomes" id="UP000355283">
    <property type="component" value="Unassembled WGS sequence"/>
</dbReference>
<sequence>MEEDNWEKKKEIRGAWKGLEGEEEAEEKAEGKEESGKGSWRVDKKTGNAAMANLLISTEDKMREGKEERLESAEDSGPLSGKSESILRELAQEDRDRWKGGSDTEEEGDEDADDADWESSGLDDSSVGSSEEGVCELVTIDDDGDEEQGQERPGPQGELGNDTRVQFSMTSCPAPEITSHHQEGYEKMRDVKSARDNGIGGESAEEMAKVRGQLLRDIAALTTFGEGAEGYRDGDEDTYEDGTNAGLAQYKNGWINGGDGGGDGTWVVEGEDGKSGSGASTGRSRLRMERAMDFVDEDERYRGEKILRRALVDEDEDEDEDEESGANSGPEGDEDVSSSEMSSQQVSEDEHKKESTLEEEIEKLRQDKGGMALLLKRSNDEQQLKAAQARKHRDMWNKLLEVRILLQRLLGMANRFPRDKAYDEYCRVDGSGETRAKFKEVSRGLRGLLETLVRARAEQAAGLEGGVAGTPEGRRKRARATNAAFLAGSSHVGGEGDPWAETQEDYRRCRAHWVQVLDAAHQRATLSWAVSKKFRVVQQGLWPAIEAAARTTRNVHRAHLTRAQALAAGLFTGVGGGEGEGEGQEGGGAEAVEDVDLEAFDDSELYQQLLRDYMQAGAGGRGRGTGGAGQIFREGEQEEESGHQGLERAQDPLQRAPEAGALHVPRGPALSHGQKPLVRLAPGQGGQGDGGGGGGRDRTGVTRRATESSDGAPKEKKKAWLEVYFPCALFTLA</sequence>
<feature type="region of interest" description="Disordered" evidence="1">
    <location>
        <begin position="663"/>
        <end position="717"/>
    </location>
</feature>
<feature type="region of interest" description="Disordered" evidence="1">
    <location>
        <begin position="308"/>
        <end position="358"/>
    </location>
</feature>
<feature type="compositionally biased region" description="Acidic residues" evidence="1">
    <location>
        <begin position="313"/>
        <end position="324"/>
    </location>
</feature>
<feature type="compositionally biased region" description="Basic and acidic residues" evidence="1">
    <location>
        <begin position="1"/>
        <end position="14"/>
    </location>
</feature>
<evidence type="ECO:0000259" key="2">
    <source>
        <dbReference type="Pfam" id="PF13339"/>
    </source>
</evidence>
<dbReference type="InterPro" id="IPR039223">
    <property type="entry name" value="AATF/Bfr2"/>
</dbReference>
<feature type="domain" description="AATF leucine zipper-containing" evidence="2">
    <location>
        <begin position="385"/>
        <end position="518"/>
    </location>
</feature>
<proteinExistence type="predicted"/>
<feature type="compositionally biased region" description="Basic and acidic residues" evidence="1">
    <location>
        <begin position="28"/>
        <end position="46"/>
    </location>
</feature>
<organism evidence="3 4">
    <name type="scientific">Nannochloropsis salina CCMP1776</name>
    <dbReference type="NCBI Taxonomy" id="1027361"/>
    <lineage>
        <taxon>Eukaryota</taxon>
        <taxon>Sar</taxon>
        <taxon>Stramenopiles</taxon>
        <taxon>Ochrophyta</taxon>
        <taxon>Eustigmatophyceae</taxon>
        <taxon>Eustigmatales</taxon>
        <taxon>Monodopsidaceae</taxon>
        <taxon>Microchloropsis</taxon>
        <taxon>Microchloropsis salina</taxon>
    </lineage>
</organism>
<accession>A0A4D9CX50</accession>
<feature type="compositionally biased region" description="Acidic residues" evidence="1">
    <location>
        <begin position="103"/>
        <end position="117"/>
    </location>
</feature>
<reference evidence="3 4" key="1">
    <citation type="submission" date="2019-01" db="EMBL/GenBank/DDBJ databases">
        <title>Nuclear Genome Assembly of the Microalgal Biofuel strain Nannochloropsis salina CCMP1776.</title>
        <authorList>
            <person name="Hovde B."/>
        </authorList>
    </citation>
    <scope>NUCLEOTIDE SEQUENCE [LARGE SCALE GENOMIC DNA]</scope>
    <source>
        <strain evidence="3 4">CCMP1776</strain>
    </source>
</reference>
<evidence type="ECO:0000256" key="1">
    <source>
        <dbReference type="SAM" id="MobiDB-lite"/>
    </source>
</evidence>
<dbReference type="OrthoDB" id="5783963at2759"/>
<gene>
    <name evidence="3" type="ORF">NSK_004959</name>
</gene>
<evidence type="ECO:0000313" key="4">
    <source>
        <dbReference type="Proteomes" id="UP000355283"/>
    </source>
</evidence>
<name>A0A4D9CX50_9STRA</name>
<dbReference type="PANTHER" id="PTHR15565:SF0">
    <property type="entry name" value="PROTEIN AATF"/>
    <property type="match status" value="1"/>
</dbReference>
<feature type="compositionally biased region" description="Low complexity" evidence="1">
    <location>
        <begin position="118"/>
        <end position="138"/>
    </location>
</feature>
<feature type="region of interest" description="Disordered" evidence="1">
    <location>
        <begin position="1"/>
        <end position="204"/>
    </location>
</feature>
<feature type="compositionally biased region" description="Basic and acidic residues" evidence="1">
    <location>
        <begin position="85"/>
        <end position="102"/>
    </location>
</feature>
<feature type="compositionally biased region" description="Basic and acidic residues" evidence="1">
    <location>
        <begin position="178"/>
        <end position="195"/>
    </location>
</feature>